<keyword evidence="2" id="KW-1185">Reference proteome</keyword>
<dbReference type="EMBL" id="CP017449">
    <property type="protein sequence ID" value="AOV18695.1"/>
    <property type="molecule type" value="Genomic_DNA"/>
</dbReference>
<organism evidence="1 2">
    <name type="scientific">Acidihalobacter aeolianus</name>
    <dbReference type="NCBI Taxonomy" id="2792603"/>
    <lineage>
        <taxon>Bacteria</taxon>
        <taxon>Pseudomonadati</taxon>
        <taxon>Pseudomonadota</taxon>
        <taxon>Gammaproteobacteria</taxon>
        <taxon>Chromatiales</taxon>
        <taxon>Ectothiorhodospiraceae</taxon>
        <taxon>Acidihalobacter</taxon>
    </lineage>
</organism>
<proteinExistence type="predicted"/>
<evidence type="ECO:0000313" key="1">
    <source>
        <dbReference type="EMBL" id="AOV18695.1"/>
    </source>
</evidence>
<dbReference type="KEGG" id="aaeo:BJI67_15725"/>
<dbReference type="Proteomes" id="UP000095342">
    <property type="component" value="Plasmid pAPV6"/>
</dbReference>
<reference evidence="1 2" key="1">
    <citation type="submission" date="2016-09" db="EMBL/GenBank/DDBJ databases">
        <title>Acidihalobacter prosperus V6 (DSM14174).</title>
        <authorList>
            <person name="Khaleque H.N."/>
            <person name="Ramsay J.P."/>
            <person name="Murphy R.J.T."/>
            <person name="Kaksonen A.H."/>
            <person name="Boxall N.J."/>
            <person name="Watkin E.L.J."/>
        </authorList>
    </citation>
    <scope>NUCLEOTIDE SEQUENCE [LARGE SCALE GENOMIC DNA]</scope>
    <source>
        <strain evidence="1 2">V6</strain>
        <plasmid evidence="2">papv6</plasmid>
    </source>
</reference>
<dbReference type="RefSeq" id="WP_070074218.1">
    <property type="nucleotide sequence ID" value="NZ_CP017449.1"/>
</dbReference>
<name>A0A1D8KCN0_9GAMM</name>
<gene>
    <name evidence="1" type="ORF">BJI67_15725</name>
</gene>
<evidence type="ECO:0000313" key="2">
    <source>
        <dbReference type="Proteomes" id="UP000095342"/>
    </source>
</evidence>
<protein>
    <submittedName>
        <fullName evidence="1">Uncharacterized protein</fullName>
    </submittedName>
</protein>
<accession>A0A1D8KCN0</accession>
<keyword evidence="1" id="KW-0614">Plasmid</keyword>
<geneLocation type="plasmid" evidence="2">
    <name>papv6</name>
</geneLocation>
<sequence length="109" mass="12560">MSTIRKSELFLDIQNPDGSQMSVREVNAHAHRLMRVVRASTAFGDFMLSDIHYRIEAIGQQYKLTYTERRSSFLLRFFFAPGLILSGRRPFGFFTPDTRSLMKQIGGQP</sequence>
<dbReference type="AlphaFoldDB" id="A0A1D8KCN0"/>